<reference evidence="2 3" key="1">
    <citation type="submission" date="2023-06" db="EMBL/GenBank/DDBJ databases">
        <title>Rock-solubilizing bacteria, Microbacterium invictum, promotes re-establishment of vegetation in rocky wasteland by accelerating rock bio-weathering and reshaping soil bacterial community.</title>
        <authorList>
            <person name="Liu C."/>
        </authorList>
    </citation>
    <scope>NUCLEOTIDE SEQUENCE [LARGE SCALE GENOMIC DNA]</scope>
    <source>
        <strain evidence="2 3">X-18</strain>
    </source>
</reference>
<dbReference type="Pfam" id="PF20058">
    <property type="entry name" value="DUF6457"/>
    <property type="match status" value="1"/>
</dbReference>
<proteinExistence type="predicted"/>
<dbReference type="Proteomes" id="UP001324533">
    <property type="component" value="Chromosome"/>
</dbReference>
<keyword evidence="3" id="KW-1185">Reference proteome</keyword>
<name>A0ABZ0VFU3_9MICO</name>
<dbReference type="InterPro" id="IPR045598">
    <property type="entry name" value="DUF6457"/>
</dbReference>
<feature type="domain" description="DUF6457" evidence="1">
    <location>
        <begin position="11"/>
        <end position="91"/>
    </location>
</feature>
<organism evidence="2 3">
    <name type="scientific">Microbacterium invictum</name>
    <dbReference type="NCBI Taxonomy" id="515415"/>
    <lineage>
        <taxon>Bacteria</taxon>
        <taxon>Bacillati</taxon>
        <taxon>Actinomycetota</taxon>
        <taxon>Actinomycetes</taxon>
        <taxon>Micrococcales</taxon>
        <taxon>Microbacteriaceae</taxon>
        <taxon>Microbacterium</taxon>
    </lineage>
</organism>
<accession>A0ABZ0VFU3</accession>
<protein>
    <submittedName>
        <fullName evidence="2">DUF6457 domain-containing protein</fullName>
    </submittedName>
</protein>
<dbReference type="RefSeq" id="WP_322411521.1">
    <property type="nucleotide sequence ID" value="NZ_CP139779.1"/>
</dbReference>
<gene>
    <name evidence="2" type="ORF">T9R20_05435</name>
</gene>
<evidence type="ECO:0000313" key="2">
    <source>
        <dbReference type="EMBL" id="WQB71405.1"/>
    </source>
</evidence>
<evidence type="ECO:0000313" key="3">
    <source>
        <dbReference type="Proteomes" id="UP001324533"/>
    </source>
</evidence>
<dbReference type="EMBL" id="CP139779">
    <property type="protein sequence ID" value="WQB71405.1"/>
    <property type="molecule type" value="Genomic_DNA"/>
</dbReference>
<evidence type="ECO:0000259" key="1">
    <source>
        <dbReference type="Pfam" id="PF20058"/>
    </source>
</evidence>
<sequence length="100" mass="10200">MSDTPTPRTLPPEALDRWAELMRSHFDLEADQVPVTGVLDLAREVAGGVARPGAPLGAFVAGLVAGRAGAGPEDVRAALAAVVDLVARYDEGAPDPVTGA</sequence>